<evidence type="ECO:0000313" key="2">
    <source>
        <dbReference type="Proteomes" id="UP000499080"/>
    </source>
</evidence>
<accession>A0A4Y2HS61</accession>
<protein>
    <submittedName>
        <fullName evidence="1">Uncharacterized protein</fullName>
    </submittedName>
</protein>
<dbReference type="OrthoDB" id="7382669at2759"/>
<dbReference type="EMBL" id="BGPR01002119">
    <property type="protein sequence ID" value="GBM68045.1"/>
    <property type="molecule type" value="Genomic_DNA"/>
</dbReference>
<name>A0A4Y2HS61_ARAVE</name>
<gene>
    <name evidence="1" type="ORF">AVEN_51692_1</name>
</gene>
<comment type="caution">
    <text evidence="1">The sequence shown here is derived from an EMBL/GenBank/DDBJ whole genome shotgun (WGS) entry which is preliminary data.</text>
</comment>
<keyword evidence="2" id="KW-1185">Reference proteome</keyword>
<proteinExistence type="predicted"/>
<dbReference type="Proteomes" id="UP000499080">
    <property type="component" value="Unassembled WGS sequence"/>
</dbReference>
<reference evidence="1 2" key="1">
    <citation type="journal article" date="2019" name="Sci. Rep.">
        <title>Orb-weaving spider Araneus ventricosus genome elucidates the spidroin gene catalogue.</title>
        <authorList>
            <person name="Kono N."/>
            <person name="Nakamura H."/>
            <person name="Ohtoshi R."/>
            <person name="Moran D.A.P."/>
            <person name="Shinohara A."/>
            <person name="Yoshida Y."/>
            <person name="Fujiwara M."/>
            <person name="Mori M."/>
            <person name="Tomita M."/>
            <person name="Arakawa K."/>
        </authorList>
    </citation>
    <scope>NUCLEOTIDE SEQUENCE [LARGE SCALE GENOMIC DNA]</scope>
</reference>
<evidence type="ECO:0000313" key="1">
    <source>
        <dbReference type="EMBL" id="GBM68045.1"/>
    </source>
</evidence>
<sequence>MLHFLVPVDFHSLSTQTTGRFIHNTIPKVSLQPINWTHNEVLFFTDHMGLCLCSSKVSTMPKPHYVLVEESDTNPLCHVLPPHSLLPYFTIRSVANNSMS</sequence>
<dbReference type="AlphaFoldDB" id="A0A4Y2HS61"/>
<organism evidence="1 2">
    <name type="scientific">Araneus ventricosus</name>
    <name type="common">Orbweaver spider</name>
    <name type="synonym">Epeira ventricosa</name>
    <dbReference type="NCBI Taxonomy" id="182803"/>
    <lineage>
        <taxon>Eukaryota</taxon>
        <taxon>Metazoa</taxon>
        <taxon>Ecdysozoa</taxon>
        <taxon>Arthropoda</taxon>
        <taxon>Chelicerata</taxon>
        <taxon>Arachnida</taxon>
        <taxon>Araneae</taxon>
        <taxon>Araneomorphae</taxon>
        <taxon>Entelegynae</taxon>
        <taxon>Araneoidea</taxon>
        <taxon>Araneidae</taxon>
        <taxon>Araneus</taxon>
    </lineage>
</organism>